<dbReference type="InterPro" id="IPR002898">
    <property type="entry name" value="MotA_ExbB_proton_chnl"/>
</dbReference>
<feature type="transmembrane region" description="Helical" evidence="10">
    <location>
        <begin position="228"/>
        <end position="251"/>
    </location>
</feature>
<comment type="subcellular location">
    <subcellularLocation>
        <location evidence="1">Cell membrane</location>
        <topology evidence="1">Multi-pass membrane protein</topology>
    </subcellularLocation>
    <subcellularLocation>
        <location evidence="8">Membrane</location>
        <topology evidence="8">Multi-pass membrane protein</topology>
    </subcellularLocation>
</comment>
<feature type="domain" description="MotA/TolQ/ExbB proton channel" evidence="11">
    <location>
        <begin position="144"/>
        <end position="262"/>
    </location>
</feature>
<gene>
    <name evidence="12" type="ORF">GCM10010832_02350</name>
</gene>
<protein>
    <submittedName>
        <fullName evidence="12">Flagellar motor protein MotA</fullName>
    </submittedName>
</protein>
<keyword evidence="12" id="KW-0282">Flagellum</keyword>
<name>A0ABQ1SFE5_9FLAO</name>
<organism evidence="12 13">
    <name type="scientific">Psychroflexus planctonicus</name>
    <dbReference type="NCBI Taxonomy" id="1526575"/>
    <lineage>
        <taxon>Bacteria</taxon>
        <taxon>Pseudomonadati</taxon>
        <taxon>Bacteroidota</taxon>
        <taxon>Flavobacteriia</taxon>
        <taxon>Flavobacteriales</taxon>
        <taxon>Flavobacteriaceae</taxon>
        <taxon>Psychroflexus</taxon>
    </lineage>
</organism>
<dbReference type="Proteomes" id="UP000599179">
    <property type="component" value="Unassembled WGS sequence"/>
</dbReference>
<evidence type="ECO:0000256" key="8">
    <source>
        <dbReference type="RuleBase" id="RU004057"/>
    </source>
</evidence>
<sequence length="278" mass="30024">MSANMYFEEANTSTILLQEDEMTEEDASDEQQEAAAETDSIEVEETAEAAVEEVEEVAQTAEVEEEETLGFHQELKKRFIEGGPGFMGIVLLCLILGLAIAIERIIYLNLATTNTKKLSANVEDALNSGGVEAAKEICRNTSGPVASIYYQGLDRMDEGVDAAEKAVVAYGGVQMGQLEKNVSWVSLFIALAPMLGFMGTVIGMIKAFDKIEAAGDMQPSLVAGGIKVALLTTVFGLIVAIILQIFYNYIVAKIDNIVNDMEDASITLIDLLVAHKNK</sequence>
<keyword evidence="13" id="KW-1185">Reference proteome</keyword>
<comment type="similarity">
    <text evidence="8">Belongs to the exbB/tolQ family.</text>
</comment>
<evidence type="ECO:0000313" key="12">
    <source>
        <dbReference type="EMBL" id="GGE25114.1"/>
    </source>
</evidence>
<evidence type="ECO:0000256" key="9">
    <source>
        <dbReference type="SAM" id="MobiDB-lite"/>
    </source>
</evidence>
<dbReference type="EMBL" id="BMGM01000001">
    <property type="protein sequence ID" value="GGE25114.1"/>
    <property type="molecule type" value="Genomic_DNA"/>
</dbReference>
<keyword evidence="5 8" id="KW-0653">Protein transport</keyword>
<feature type="transmembrane region" description="Helical" evidence="10">
    <location>
        <begin position="85"/>
        <end position="107"/>
    </location>
</feature>
<evidence type="ECO:0000256" key="5">
    <source>
        <dbReference type="ARBA" id="ARBA00022927"/>
    </source>
</evidence>
<dbReference type="Pfam" id="PF01618">
    <property type="entry name" value="MotA_ExbB"/>
    <property type="match status" value="1"/>
</dbReference>
<keyword evidence="12" id="KW-0966">Cell projection</keyword>
<dbReference type="InterPro" id="IPR050790">
    <property type="entry name" value="ExbB/TolQ_transport"/>
</dbReference>
<evidence type="ECO:0000256" key="4">
    <source>
        <dbReference type="ARBA" id="ARBA00022692"/>
    </source>
</evidence>
<keyword evidence="6 10" id="KW-1133">Transmembrane helix</keyword>
<keyword evidence="2 8" id="KW-0813">Transport</keyword>
<feature type="region of interest" description="Disordered" evidence="9">
    <location>
        <begin position="18"/>
        <end position="41"/>
    </location>
</feature>
<accession>A0ABQ1SFE5</accession>
<keyword evidence="12" id="KW-0969">Cilium</keyword>
<evidence type="ECO:0000256" key="2">
    <source>
        <dbReference type="ARBA" id="ARBA00022448"/>
    </source>
</evidence>
<keyword evidence="7 10" id="KW-0472">Membrane</keyword>
<evidence type="ECO:0000256" key="10">
    <source>
        <dbReference type="SAM" id="Phobius"/>
    </source>
</evidence>
<evidence type="ECO:0000256" key="3">
    <source>
        <dbReference type="ARBA" id="ARBA00022475"/>
    </source>
</evidence>
<evidence type="ECO:0000256" key="6">
    <source>
        <dbReference type="ARBA" id="ARBA00022989"/>
    </source>
</evidence>
<comment type="caution">
    <text evidence="12">The sequence shown here is derived from an EMBL/GenBank/DDBJ whole genome shotgun (WGS) entry which is preliminary data.</text>
</comment>
<dbReference type="PANTHER" id="PTHR30625">
    <property type="entry name" value="PROTEIN TOLQ"/>
    <property type="match status" value="1"/>
</dbReference>
<feature type="compositionally biased region" description="Acidic residues" evidence="9">
    <location>
        <begin position="18"/>
        <end position="32"/>
    </location>
</feature>
<evidence type="ECO:0000259" key="11">
    <source>
        <dbReference type="Pfam" id="PF01618"/>
    </source>
</evidence>
<evidence type="ECO:0000256" key="1">
    <source>
        <dbReference type="ARBA" id="ARBA00004651"/>
    </source>
</evidence>
<feature type="transmembrane region" description="Helical" evidence="10">
    <location>
        <begin position="184"/>
        <end position="208"/>
    </location>
</feature>
<keyword evidence="4 10" id="KW-0812">Transmembrane</keyword>
<reference evidence="13" key="1">
    <citation type="journal article" date="2019" name="Int. J. Syst. Evol. Microbiol.">
        <title>The Global Catalogue of Microorganisms (GCM) 10K type strain sequencing project: providing services to taxonomists for standard genome sequencing and annotation.</title>
        <authorList>
            <consortium name="The Broad Institute Genomics Platform"/>
            <consortium name="The Broad Institute Genome Sequencing Center for Infectious Disease"/>
            <person name="Wu L."/>
            <person name="Ma J."/>
        </authorList>
    </citation>
    <scope>NUCLEOTIDE SEQUENCE [LARGE SCALE GENOMIC DNA]</scope>
    <source>
        <strain evidence="13">CGMCC 1.12931</strain>
    </source>
</reference>
<dbReference type="PANTHER" id="PTHR30625:SF15">
    <property type="entry name" value="BIOPOLYMER TRANSPORT PROTEIN EXBB"/>
    <property type="match status" value="1"/>
</dbReference>
<proteinExistence type="inferred from homology"/>
<evidence type="ECO:0000256" key="7">
    <source>
        <dbReference type="ARBA" id="ARBA00023136"/>
    </source>
</evidence>
<keyword evidence="3" id="KW-1003">Cell membrane</keyword>
<evidence type="ECO:0000313" key="13">
    <source>
        <dbReference type="Proteomes" id="UP000599179"/>
    </source>
</evidence>